<accession>A0A844ZYN8</accession>
<dbReference type="SMART" id="SM00829">
    <property type="entry name" value="PKS_ER"/>
    <property type="match status" value="1"/>
</dbReference>
<protein>
    <submittedName>
        <fullName evidence="2">Zinc-binding dehydrogenase</fullName>
    </submittedName>
</protein>
<evidence type="ECO:0000259" key="1">
    <source>
        <dbReference type="SMART" id="SM00829"/>
    </source>
</evidence>
<sequence length="336" mass="35740">MRAFVMTGYGGPEKTELRDMVRPLAGPGDVLVRVHAAGLNPVDYKTRDGKLKMILDYPLPAIMGNELAGVVEAVGDGVTQFSPGDRVFARVPKDRMGALAQFAALPADCCATIPDGWGFQQAAAVPLAGLTALQALRDELALKPGDRVFISGGAGGVGTFAIQIAKWLGAHVTTTASPRGRALVERMGADRVIDYTAENFEDVLADEVDGAFDLIGGDTLMRTFAVVRKGGKVVSIGGVPEPVTAERDLNGDWKLKALFWAASLKQRAAARRHGVTYRYLFMHPSGAELAELGALMATGKLDPQIDRTFLFAETKDAFAYLEQGHAKGKVIVTVAG</sequence>
<dbReference type="Gene3D" id="3.40.50.720">
    <property type="entry name" value="NAD(P)-binding Rossmann-like Domain"/>
    <property type="match status" value="1"/>
</dbReference>
<dbReference type="AlphaFoldDB" id="A0A844ZYN8"/>
<dbReference type="Pfam" id="PF13602">
    <property type="entry name" value="ADH_zinc_N_2"/>
    <property type="match status" value="1"/>
</dbReference>
<dbReference type="GO" id="GO:0016491">
    <property type="term" value="F:oxidoreductase activity"/>
    <property type="evidence" value="ECO:0007669"/>
    <property type="project" value="InterPro"/>
</dbReference>
<evidence type="ECO:0000313" key="3">
    <source>
        <dbReference type="Proteomes" id="UP000460626"/>
    </source>
</evidence>
<feature type="domain" description="Enoyl reductase (ER)" evidence="1">
    <location>
        <begin position="10"/>
        <end position="332"/>
    </location>
</feature>
<proteinExistence type="predicted"/>
<dbReference type="Proteomes" id="UP000460626">
    <property type="component" value="Unassembled WGS sequence"/>
</dbReference>
<dbReference type="OrthoDB" id="4190732at2"/>
<dbReference type="InterPro" id="IPR013154">
    <property type="entry name" value="ADH-like_N"/>
</dbReference>
<dbReference type="PANTHER" id="PTHR11695">
    <property type="entry name" value="ALCOHOL DEHYDROGENASE RELATED"/>
    <property type="match status" value="1"/>
</dbReference>
<keyword evidence="3" id="KW-1185">Reference proteome</keyword>
<comment type="caution">
    <text evidence="2">The sequence shown here is derived from an EMBL/GenBank/DDBJ whole genome shotgun (WGS) entry which is preliminary data.</text>
</comment>
<dbReference type="InterPro" id="IPR036291">
    <property type="entry name" value="NAD(P)-bd_dom_sf"/>
</dbReference>
<reference evidence="2 3" key="1">
    <citation type="submission" date="2019-12" db="EMBL/GenBank/DDBJ databases">
        <title>Genomic-based taxomic classification of the family Erythrobacteraceae.</title>
        <authorList>
            <person name="Xu L."/>
        </authorList>
    </citation>
    <scope>NUCLEOTIDE SEQUENCE [LARGE SCALE GENOMIC DNA]</scope>
    <source>
        <strain evidence="2 3">RC4-10-4</strain>
    </source>
</reference>
<dbReference type="InterPro" id="IPR011032">
    <property type="entry name" value="GroES-like_sf"/>
</dbReference>
<organism evidence="2 3">
    <name type="scientific">Aurantiacibacter arachoides</name>
    <dbReference type="NCBI Taxonomy" id="1850444"/>
    <lineage>
        <taxon>Bacteria</taxon>
        <taxon>Pseudomonadati</taxon>
        <taxon>Pseudomonadota</taxon>
        <taxon>Alphaproteobacteria</taxon>
        <taxon>Sphingomonadales</taxon>
        <taxon>Erythrobacteraceae</taxon>
        <taxon>Aurantiacibacter</taxon>
    </lineage>
</organism>
<dbReference type="CDD" id="cd05289">
    <property type="entry name" value="MDR_like_2"/>
    <property type="match status" value="1"/>
</dbReference>
<dbReference type="SUPFAM" id="SSF50129">
    <property type="entry name" value="GroES-like"/>
    <property type="match status" value="1"/>
</dbReference>
<dbReference type="InterPro" id="IPR020843">
    <property type="entry name" value="ER"/>
</dbReference>
<evidence type="ECO:0000313" key="2">
    <source>
        <dbReference type="EMBL" id="MXO93005.1"/>
    </source>
</evidence>
<dbReference type="SUPFAM" id="SSF51735">
    <property type="entry name" value="NAD(P)-binding Rossmann-fold domains"/>
    <property type="match status" value="1"/>
</dbReference>
<dbReference type="EMBL" id="WTYH01000001">
    <property type="protein sequence ID" value="MXO93005.1"/>
    <property type="molecule type" value="Genomic_DNA"/>
</dbReference>
<gene>
    <name evidence="2" type="ORF">GRI62_05225</name>
</gene>
<dbReference type="Pfam" id="PF08240">
    <property type="entry name" value="ADH_N"/>
    <property type="match status" value="1"/>
</dbReference>
<dbReference type="InterPro" id="IPR050700">
    <property type="entry name" value="YIM1/Zinc_Alcohol_DH_Fams"/>
</dbReference>
<name>A0A844ZYN8_9SPHN</name>
<dbReference type="Gene3D" id="3.90.180.10">
    <property type="entry name" value="Medium-chain alcohol dehydrogenases, catalytic domain"/>
    <property type="match status" value="1"/>
</dbReference>
<dbReference type="PANTHER" id="PTHR11695:SF648">
    <property type="entry name" value="ZINC-BINDING OXIDOREDUCTASE"/>
    <property type="match status" value="1"/>
</dbReference>